<dbReference type="PROSITE" id="PS50045">
    <property type="entry name" value="SIGMA54_INTERACT_4"/>
    <property type="match status" value="1"/>
</dbReference>
<evidence type="ECO:0000256" key="4">
    <source>
        <dbReference type="ARBA" id="ARBA00023015"/>
    </source>
</evidence>
<dbReference type="Gene3D" id="3.40.50.300">
    <property type="entry name" value="P-loop containing nucleotide triphosphate hydrolases"/>
    <property type="match status" value="1"/>
</dbReference>
<dbReference type="InterPro" id="IPR025943">
    <property type="entry name" value="Sigma_54_int_dom_ATP-bd_2"/>
</dbReference>
<dbReference type="NCBIfam" id="TIGR00229">
    <property type="entry name" value="sensory_box"/>
    <property type="match status" value="1"/>
</dbReference>
<keyword evidence="3" id="KW-0067">ATP-binding</keyword>
<proteinExistence type="predicted"/>
<dbReference type="PANTHER" id="PTHR32071:SF57">
    <property type="entry name" value="C4-DICARBOXYLATE TRANSPORT TRANSCRIPTIONAL REGULATORY PROTEIN DCTD"/>
    <property type="match status" value="1"/>
</dbReference>
<dbReference type="PROSITE" id="PS00688">
    <property type="entry name" value="SIGMA54_INTERACT_3"/>
    <property type="match status" value="1"/>
</dbReference>
<name>A0ABT1RS78_9FIRM</name>
<dbReference type="InterPro" id="IPR035965">
    <property type="entry name" value="PAS-like_dom_sf"/>
</dbReference>
<feature type="domain" description="Sigma-54 factor interaction" evidence="8">
    <location>
        <begin position="157"/>
        <end position="386"/>
    </location>
</feature>
<dbReference type="InterPro" id="IPR002078">
    <property type="entry name" value="Sigma_54_int"/>
</dbReference>
<dbReference type="InterPro" id="IPR027417">
    <property type="entry name" value="P-loop_NTPase"/>
</dbReference>
<dbReference type="Gene3D" id="1.10.10.60">
    <property type="entry name" value="Homeodomain-like"/>
    <property type="match status" value="1"/>
</dbReference>
<dbReference type="SMART" id="SM00091">
    <property type="entry name" value="PAS"/>
    <property type="match status" value="1"/>
</dbReference>
<keyword evidence="2" id="KW-0058">Aromatic hydrocarbons catabolism</keyword>
<dbReference type="InterPro" id="IPR000014">
    <property type="entry name" value="PAS"/>
</dbReference>
<evidence type="ECO:0000256" key="2">
    <source>
        <dbReference type="ARBA" id="ARBA00022797"/>
    </source>
</evidence>
<evidence type="ECO:0000256" key="5">
    <source>
        <dbReference type="ARBA" id="ARBA00023125"/>
    </source>
</evidence>
<dbReference type="SUPFAM" id="SSF46689">
    <property type="entry name" value="Homeodomain-like"/>
    <property type="match status" value="1"/>
</dbReference>
<feature type="domain" description="PAS" evidence="9">
    <location>
        <begin position="14"/>
        <end position="60"/>
    </location>
</feature>
<dbReference type="CDD" id="cd00130">
    <property type="entry name" value="PAS"/>
    <property type="match status" value="1"/>
</dbReference>
<dbReference type="Gene3D" id="3.30.450.20">
    <property type="entry name" value="PAS domain"/>
    <property type="match status" value="1"/>
</dbReference>
<comment type="caution">
    <text evidence="10">The sequence shown here is derived from an EMBL/GenBank/DDBJ whole genome shotgun (WGS) entry which is preliminary data.</text>
</comment>
<dbReference type="InterPro" id="IPR009057">
    <property type="entry name" value="Homeodomain-like_sf"/>
</dbReference>
<protein>
    <recommendedName>
        <fullName evidence="7">HTH-type transcriptional regulatory protein TyrR</fullName>
    </recommendedName>
</protein>
<dbReference type="Pfam" id="PF18024">
    <property type="entry name" value="HTH_50"/>
    <property type="match status" value="1"/>
</dbReference>
<dbReference type="Pfam" id="PF00158">
    <property type="entry name" value="Sigma54_activat"/>
    <property type="match status" value="1"/>
</dbReference>
<gene>
    <name evidence="10" type="ORF">NE619_14840</name>
</gene>
<dbReference type="InterPro" id="IPR058031">
    <property type="entry name" value="AAA_lid_NorR"/>
</dbReference>
<dbReference type="PROSITE" id="PS50112">
    <property type="entry name" value="PAS"/>
    <property type="match status" value="1"/>
</dbReference>
<dbReference type="SUPFAM" id="SSF55785">
    <property type="entry name" value="PYP-like sensor domain (PAS domain)"/>
    <property type="match status" value="1"/>
</dbReference>
<dbReference type="PANTHER" id="PTHR32071">
    <property type="entry name" value="TRANSCRIPTIONAL REGULATORY PROTEIN"/>
    <property type="match status" value="1"/>
</dbReference>
<keyword evidence="5" id="KW-0238">DNA-binding</keyword>
<evidence type="ECO:0000259" key="8">
    <source>
        <dbReference type="PROSITE" id="PS50045"/>
    </source>
</evidence>
<dbReference type="PROSITE" id="PS00676">
    <property type="entry name" value="SIGMA54_INTERACT_2"/>
    <property type="match status" value="1"/>
</dbReference>
<dbReference type="Proteomes" id="UP001524502">
    <property type="component" value="Unassembled WGS sequence"/>
</dbReference>
<evidence type="ECO:0000256" key="3">
    <source>
        <dbReference type="ARBA" id="ARBA00022840"/>
    </source>
</evidence>
<accession>A0ABT1RS78</accession>
<dbReference type="InterPro" id="IPR003593">
    <property type="entry name" value="AAA+_ATPase"/>
</dbReference>
<keyword evidence="6" id="KW-0804">Transcription</keyword>
<dbReference type="EMBL" id="JANFXK010000019">
    <property type="protein sequence ID" value="MCQ4638011.1"/>
    <property type="molecule type" value="Genomic_DNA"/>
</dbReference>
<dbReference type="InterPro" id="IPR030828">
    <property type="entry name" value="HTH_TyrR"/>
</dbReference>
<dbReference type="SUPFAM" id="SSF52540">
    <property type="entry name" value="P-loop containing nucleoside triphosphate hydrolases"/>
    <property type="match status" value="1"/>
</dbReference>
<dbReference type="SMART" id="SM00382">
    <property type="entry name" value="AAA"/>
    <property type="match status" value="1"/>
</dbReference>
<dbReference type="Pfam" id="PF13426">
    <property type="entry name" value="PAS_9"/>
    <property type="match status" value="1"/>
</dbReference>
<keyword evidence="4" id="KW-0805">Transcription regulation</keyword>
<dbReference type="InterPro" id="IPR025662">
    <property type="entry name" value="Sigma_54_int_dom_ATP-bd_1"/>
</dbReference>
<evidence type="ECO:0000256" key="7">
    <source>
        <dbReference type="ARBA" id="ARBA00029500"/>
    </source>
</evidence>
<keyword evidence="1" id="KW-0547">Nucleotide-binding</keyword>
<evidence type="ECO:0000259" key="9">
    <source>
        <dbReference type="PROSITE" id="PS50112"/>
    </source>
</evidence>
<dbReference type="Gene3D" id="1.10.8.60">
    <property type="match status" value="1"/>
</dbReference>
<dbReference type="InterPro" id="IPR025944">
    <property type="entry name" value="Sigma_54_int_dom_CS"/>
</dbReference>
<dbReference type="Pfam" id="PF25601">
    <property type="entry name" value="AAA_lid_14"/>
    <property type="match status" value="1"/>
</dbReference>
<dbReference type="CDD" id="cd00009">
    <property type="entry name" value="AAA"/>
    <property type="match status" value="1"/>
</dbReference>
<keyword evidence="11" id="KW-1185">Reference proteome</keyword>
<sequence>MNILKKGVKKIDNYNLDFQKVLNGIDDGVFISDAEGNIIMVNKAVEKTGNKKMEELVGRNIDDLQKEGYCSEFVTKKVIETGEKSTIKQELSDGREFIVTGIPYFEDGRLQMVVACERDITELNYLQRSLSWMEKLTSRYEQELQNLKRVLPRIDNVVCASKNMAKTMMLAQKLAKIDSTVLIQGESGTGKEVIADYIQKNSLRRGKPYIKVNCGAIPENLLESEMFGYMGGAFTGASKEGKAGYFEAASGGTIFLDEIGELPLNLQVKLLRVLQERTLMRVGGTEAIPLDIRIIAATNRKLKDMLRTEQFRQDLYYRLSVTTINVPPLRERKEDIIELATLFMGRYNSKYNLNRKLSSKALKILSGYDWPGNVRELENLIESLVITAEGASITRRDVQEYLFDEADEWSSSTVPAEGSLSEMVDAFEKAVLEETYEKYQDSGLMAKALKTTRSTINRKLKKYEIR</sequence>
<reference evidence="10 11" key="1">
    <citation type="submission" date="2022-06" db="EMBL/GenBank/DDBJ databases">
        <title>Isolation of gut microbiota from human fecal samples.</title>
        <authorList>
            <person name="Pamer E.G."/>
            <person name="Barat B."/>
            <person name="Waligurski E."/>
            <person name="Medina S."/>
            <person name="Paddock L."/>
            <person name="Mostad J."/>
        </authorList>
    </citation>
    <scope>NUCLEOTIDE SEQUENCE [LARGE SCALE GENOMIC DNA]</scope>
    <source>
        <strain evidence="10 11">SL.3.17</strain>
    </source>
</reference>
<dbReference type="NCBIfam" id="TIGR04381">
    <property type="entry name" value="HTH_TypR"/>
    <property type="match status" value="1"/>
</dbReference>
<evidence type="ECO:0000313" key="10">
    <source>
        <dbReference type="EMBL" id="MCQ4638011.1"/>
    </source>
</evidence>
<dbReference type="PROSITE" id="PS00675">
    <property type="entry name" value="SIGMA54_INTERACT_1"/>
    <property type="match status" value="1"/>
</dbReference>
<evidence type="ECO:0000256" key="6">
    <source>
        <dbReference type="ARBA" id="ARBA00023163"/>
    </source>
</evidence>
<evidence type="ECO:0000313" key="11">
    <source>
        <dbReference type="Proteomes" id="UP001524502"/>
    </source>
</evidence>
<evidence type="ECO:0000256" key="1">
    <source>
        <dbReference type="ARBA" id="ARBA00022741"/>
    </source>
</evidence>
<dbReference type="RefSeq" id="WP_256133203.1">
    <property type="nucleotide sequence ID" value="NZ_JANFXK010000019.1"/>
</dbReference>
<organism evidence="10 11">
    <name type="scientific">Anaerovorax odorimutans</name>
    <dbReference type="NCBI Taxonomy" id="109327"/>
    <lineage>
        <taxon>Bacteria</taxon>
        <taxon>Bacillati</taxon>
        <taxon>Bacillota</taxon>
        <taxon>Clostridia</taxon>
        <taxon>Peptostreptococcales</taxon>
        <taxon>Anaerovoracaceae</taxon>
        <taxon>Anaerovorax</taxon>
    </lineage>
</organism>